<evidence type="ECO:0000313" key="1">
    <source>
        <dbReference type="EMBL" id="KAH7913097.1"/>
    </source>
</evidence>
<sequence>MHSDDGSVGGSMMGAFIALAVYLQLARAQDLSVPSTWRDPSTTLTSSTRVTIAQDCVDTLTAQLDTSTGSFTG</sequence>
<protein>
    <submittedName>
        <fullName evidence="1">Uncharacterized protein</fullName>
    </submittedName>
</protein>
<evidence type="ECO:0000313" key="2">
    <source>
        <dbReference type="Proteomes" id="UP000790377"/>
    </source>
</evidence>
<comment type="caution">
    <text evidence="1">The sequence shown here is derived from an EMBL/GenBank/DDBJ whole genome shotgun (WGS) entry which is preliminary data.</text>
</comment>
<dbReference type="EMBL" id="MU267637">
    <property type="protein sequence ID" value="KAH7913097.1"/>
    <property type="molecule type" value="Genomic_DNA"/>
</dbReference>
<reference evidence="1" key="1">
    <citation type="journal article" date="2021" name="New Phytol.">
        <title>Evolutionary innovations through gain and loss of genes in the ectomycorrhizal Boletales.</title>
        <authorList>
            <person name="Wu G."/>
            <person name="Miyauchi S."/>
            <person name="Morin E."/>
            <person name="Kuo A."/>
            <person name="Drula E."/>
            <person name="Varga T."/>
            <person name="Kohler A."/>
            <person name="Feng B."/>
            <person name="Cao Y."/>
            <person name="Lipzen A."/>
            <person name="Daum C."/>
            <person name="Hundley H."/>
            <person name="Pangilinan J."/>
            <person name="Johnson J."/>
            <person name="Barry K."/>
            <person name="LaButti K."/>
            <person name="Ng V."/>
            <person name="Ahrendt S."/>
            <person name="Min B."/>
            <person name="Choi I.G."/>
            <person name="Park H."/>
            <person name="Plett J.M."/>
            <person name="Magnuson J."/>
            <person name="Spatafora J.W."/>
            <person name="Nagy L.G."/>
            <person name="Henrissat B."/>
            <person name="Grigoriev I.V."/>
            <person name="Yang Z.L."/>
            <person name="Xu J."/>
            <person name="Martin F.M."/>
        </authorList>
    </citation>
    <scope>NUCLEOTIDE SEQUENCE</scope>
    <source>
        <strain evidence="1">ATCC 28755</strain>
    </source>
</reference>
<organism evidence="1 2">
    <name type="scientific">Hygrophoropsis aurantiaca</name>
    <dbReference type="NCBI Taxonomy" id="72124"/>
    <lineage>
        <taxon>Eukaryota</taxon>
        <taxon>Fungi</taxon>
        <taxon>Dikarya</taxon>
        <taxon>Basidiomycota</taxon>
        <taxon>Agaricomycotina</taxon>
        <taxon>Agaricomycetes</taxon>
        <taxon>Agaricomycetidae</taxon>
        <taxon>Boletales</taxon>
        <taxon>Coniophorineae</taxon>
        <taxon>Hygrophoropsidaceae</taxon>
        <taxon>Hygrophoropsis</taxon>
    </lineage>
</organism>
<gene>
    <name evidence="1" type="ORF">BJ138DRAFT_677431</name>
</gene>
<proteinExistence type="predicted"/>
<accession>A0ACB8AKK8</accession>
<keyword evidence="2" id="KW-1185">Reference proteome</keyword>
<dbReference type="Proteomes" id="UP000790377">
    <property type="component" value="Unassembled WGS sequence"/>
</dbReference>
<name>A0ACB8AKK8_9AGAM</name>